<protein>
    <submittedName>
        <fullName evidence="2">Uncharacterized protein</fullName>
    </submittedName>
</protein>
<proteinExistence type="predicted"/>
<evidence type="ECO:0000313" key="3">
    <source>
        <dbReference type="Proteomes" id="UP001161017"/>
    </source>
</evidence>
<gene>
    <name evidence="2" type="ORF">OHK93_000282</name>
</gene>
<keyword evidence="3" id="KW-1185">Reference proteome</keyword>
<dbReference type="Proteomes" id="UP001161017">
    <property type="component" value="Unassembled WGS sequence"/>
</dbReference>
<accession>A0AA43TUX7</accession>
<reference evidence="2" key="1">
    <citation type="journal article" date="2023" name="Genome Biol. Evol.">
        <title>First Whole Genome Sequence and Flow Cytometry Genome Size Data for the Lichen-Forming Fungus Ramalina farinacea (Ascomycota).</title>
        <authorList>
            <person name="Llewellyn T."/>
            <person name="Mian S."/>
            <person name="Hill R."/>
            <person name="Leitch I.J."/>
            <person name="Gaya E."/>
        </authorList>
    </citation>
    <scope>NUCLEOTIDE SEQUENCE</scope>
    <source>
        <strain evidence="2">LIQ254RAFAR</strain>
    </source>
</reference>
<evidence type="ECO:0000313" key="2">
    <source>
        <dbReference type="EMBL" id="MDI1485147.1"/>
    </source>
</evidence>
<feature type="region of interest" description="Disordered" evidence="1">
    <location>
        <begin position="1"/>
        <end position="70"/>
    </location>
</feature>
<evidence type="ECO:0000256" key="1">
    <source>
        <dbReference type="SAM" id="MobiDB-lite"/>
    </source>
</evidence>
<name>A0AA43TUX7_9LECA</name>
<organism evidence="2 3">
    <name type="scientific">Ramalina farinacea</name>
    <dbReference type="NCBI Taxonomy" id="258253"/>
    <lineage>
        <taxon>Eukaryota</taxon>
        <taxon>Fungi</taxon>
        <taxon>Dikarya</taxon>
        <taxon>Ascomycota</taxon>
        <taxon>Pezizomycotina</taxon>
        <taxon>Lecanoromycetes</taxon>
        <taxon>OSLEUM clade</taxon>
        <taxon>Lecanoromycetidae</taxon>
        <taxon>Lecanorales</taxon>
        <taxon>Lecanorineae</taxon>
        <taxon>Ramalinaceae</taxon>
        <taxon>Ramalina</taxon>
    </lineage>
</organism>
<dbReference type="AlphaFoldDB" id="A0AA43TUX7"/>
<comment type="caution">
    <text evidence="2">The sequence shown here is derived from an EMBL/GenBank/DDBJ whole genome shotgun (WGS) entry which is preliminary data.</text>
</comment>
<dbReference type="EMBL" id="JAPUFD010000001">
    <property type="protein sequence ID" value="MDI1485147.1"/>
    <property type="molecule type" value="Genomic_DNA"/>
</dbReference>
<sequence>MGLFNDYLNASSKKTKTTKADSTKPEAPTAPKMAETPGLMTLDGRAPNAGVPPGRMLVKRPTPPSEPAESEKLVTIVPFVQQCDIQHDSAAVVPAVLHRVSNLQDRSSITQAWTQPLTQIWSRSNPQKMSPTAENHNHYHRDQHIHYHQITVPANADSQALVQSLSPTRQTHTLIKYVPNDPSPARYHPDPCRSSIQVQNLPHRAFPKNTTMRDFLRVVLPILGLSCQRGHGVQQVFPMENNVWGPGQIFEWQDGEAAALLGETELGKGYPDHEMLIARWTS</sequence>